<reference evidence="3" key="1">
    <citation type="submission" date="2016-10" db="EMBL/GenBank/DDBJ databases">
        <authorList>
            <person name="Varghese N."/>
            <person name="Submissions S."/>
        </authorList>
    </citation>
    <scope>NUCLEOTIDE SEQUENCE [LARGE SCALE GENOMIC DNA]</scope>
    <source>
        <strain evidence="3">DSM 24740</strain>
    </source>
</reference>
<sequence>MKKIILILIVVSILILNILFLVNNGLDEKYLISPFETGDDILELKRIANQKLEDTNSITLINLGLFLSYIFVNWFNNKK</sequence>
<dbReference type="EMBL" id="FOFB01000039">
    <property type="protein sequence ID" value="SER39041.1"/>
    <property type="molecule type" value="Genomic_DNA"/>
</dbReference>
<dbReference type="AlphaFoldDB" id="A0A1H9NT11"/>
<evidence type="ECO:0000256" key="1">
    <source>
        <dbReference type="SAM" id="Phobius"/>
    </source>
</evidence>
<keyword evidence="1" id="KW-0812">Transmembrane</keyword>
<protein>
    <submittedName>
        <fullName evidence="2">Uncharacterized protein</fullName>
    </submittedName>
</protein>
<dbReference type="InParanoid" id="A0A1H9NT11"/>
<organism evidence="2 3">
    <name type="scientific">Neolewinella agarilytica</name>
    <dbReference type="NCBI Taxonomy" id="478744"/>
    <lineage>
        <taxon>Bacteria</taxon>
        <taxon>Pseudomonadati</taxon>
        <taxon>Bacteroidota</taxon>
        <taxon>Saprospiria</taxon>
        <taxon>Saprospirales</taxon>
        <taxon>Lewinellaceae</taxon>
        <taxon>Neolewinella</taxon>
    </lineage>
</organism>
<evidence type="ECO:0000313" key="2">
    <source>
        <dbReference type="EMBL" id="SER39041.1"/>
    </source>
</evidence>
<proteinExistence type="predicted"/>
<dbReference type="RefSeq" id="WP_090173234.1">
    <property type="nucleotide sequence ID" value="NZ_FOFB01000039.1"/>
</dbReference>
<feature type="transmembrane region" description="Helical" evidence="1">
    <location>
        <begin position="58"/>
        <end position="75"/>
    </location>
</feature>
<keyword evidence="1" id="KW-1133">Transmembrane helix</keyword>
<keyword evidence="1" id="KW-0472">Membrane</keyword>
<keyword evidence="3" id="KW-1185">Reference proteome</keyword>
<name>A0A1H9NT11_9BACT</name>
<dbReference type="STRING" id="478744.SAMN05444359_13929"/>
<accession>A0A1H9NT11</accession>
<feature type="transmembrane region" description="Helical" evidence="1">
    <location>
        <begin position="5"/>
        <end position="22"/>
    </location>
</feature>
<gene>
    <name evidence="2" type="ORF">SAMN05444359_13929</name>
</gene>
<dbReference type="Proteomes" id="UP000199021">
    <property type="component" value="Unassembled WGS sequence"/>
</dbReference>
<evidence type="ECO:0000313" key="3">
    <source>
        <dbReference type="Proteomes" id="UP000199021"/>
    </source>
</evidence>